<dbReference type="CDD" id="cd08026">
    <property type="entry name" value="DUF326"/>
    <property type="match status" value="1"/>
</dbReference>
<dbReference type="EMBL" id="CP003390">
    <property type="protein sequence ID" value="AFI85773.1"/>
    <property type="molecule type" value="Genomic_DNA"/>
</dbReference>
<accession>I1XN04</accession>
<dbReference type="InterPro" id="IPR005560">
    <property type="entry name" value="Csp_YhjQ"/>
</dbReference>
<reference evidence="1 2" key="2">
    <citation type="journal article" date="2013" name="Int. J. Syst. Evol. Microbiol.">
        <title>Methylophaga nitratireducenticrescens sp. nov. and Methylophaga frappieri sp. nov., isolated from the biofilm of the methanol-fed denitrification system treating the seawater at the Montreal Biodome.</title>
        <authorList>
            <person name="Villeneuve C."/>
            <person name="Martineau C."/>
            <person name="Mauffrey F."/>
            <person name="Villemur R."/>
        </authorList>
    </citation>
    <scope>NUCLEOTIDE SEQUENCE [LARGE SCALE GENOMIC DNA]</scope>
    <source>
        <strain evidence="1 2">JAM1</strain>
    </source>
</reference>
<organism evidence="1 2">
    <name type="scientific">Methylophaga nitratireducenticrescens</name>
    <dbReference type="NCBI Taxonomy" id="754476"/>
    <lineage>
        <taxon>Bacteria</taxon>
        <taxon>Pseudomonadati</taxon>
        <taxon>Pseudomonadota</taxon>
        <taxon>Gammaproteobacteria</taxon>
        <taxon>Thiotrichales</taxon>
        <taxon>Piscirickettsiaceae</taxon>
        <taxon>Methylophaga</taxon>
    </lineage>
</organism>
<dbReference type="PANTHER" id="PTHR37310:SF1">
    <property type="entry name" value="CYTOPLASMIC PROTEIN"/>
    <property type="match status" value="1"/>
</dbReference>
<dbReference type="AlphaFoldDB" id="I1XN04"/>
<dbReference type="Gene3D" id="1.20.1270.360">
    <property type="match status" value="1"/>
</dbReference>
<dbReference type="KEGG" id="mej:Q7A_2998"/>
<sequence>MLNAKFRDCIEACKRCADACNTCSVACLQEENVAEMSRCVRLDLDCAAICRLAVSAMVRDSEFSKAICQLCADLCEACAEECNKHDHEHCQ</sequence>
<dbReference type="InterPro" id="IPR044543">
    <property type="entry name" value="YHJQ-like"/>
</dbReference>
<dbReference type="PANTHER" id="PTHR37310">
    <property type="entry name" value="CYTOPLASMIC PROTEIN-RELATED"/>
    <property type="match status" value="1"/>
</dbReference>
<dbReference type="eggNOG" id="ENOG5032SB1">
    <property type="taxonomic scope" value="Bacteria"/>
</dbReference>
<keyword evidence="2" id="KW-1185">Reference proteome</keyword>
<dbReference type="OrthoDB" id="5396211at2"/>
<gene>
    <name evidence="1" type="ordered locus">Q7A_2998</name>
</gene>
<dbReference type="HOGENOM" id="CLU_142273_1_0_6"/>
<dbReference type="Pfam" id="PF03860">
    <property type="entry name" value="Csp"/>
    <property type="match status" value="1"/>
</dbReference>
<dbReference type="RefSeq" id="WP_014708134.1">
    <property type="nucleotide sequence ID" value="NC_017857.3"/>
</dbReference>
<dbReference type="STRING" id="754476.Q7A_2998"/>
<dbReference type="Proteomes" id="UP000009144">
    <property type="component" value="Chromosome"/>
</dbReference>
<dbReference type="PATRIC" id="fig|754476.3.peg.2944"/>
<name>I1XN04_METNJ</name>
<evidence type="ECO:0000313" key="1">
    <source>
        <dbReference type="EMBL" id="AFI85773.1"/>
    </source>
</evidence>
<reference evidence="1 2" key="1">
    <citation type="journal article" date="2012" name="J. Bacteriol.">
        <title>Complete genome sequences of Methylophaga sp. strain JAM1 and Methylophaga sp. strain JAM7.</title>
        <authorList>
            <person name="Villeneuve C."/>
            <person name="Martineau C."/>
            <person name="Mauffrey F."/>
            <person name="Villemur R."/>
        </authorList>
    </citation>
    <scope>NUCLEOTIDE SEQUENCE [LARGE SCALE GENOMIC DNA]</scope>
    <source>
        <strain evidence="1 2">JAM1</strain>
    </source>
</reference>
<protein>
    <submittedName>
        <fullName evidence="1">Ferredoxin</fullName>
    </submittedName>
</protein>
<proteinExistence type="predicted"/>
<evidence type="ECO:0000313" key="2">
    <source>
        <dbReference type="Proteomes" id="UP000009144"/>
    </source>
</evidence>